<reference evidence="1 2" key="1">
    <citation type="submission" date="2015-01" db="EMBL/GenBank/DDBJ databases">
        <title>Genome of allotetraploid Gossypium barbadense reveals genomic plasticity and fiber elongation in cotton evolution.</title>
        <authorList>
            <person name="Chen X."/>
            <person name="Liu X."/>
            <person name="Zhao B."/>
            <person name="Zheng H."/>
            <person name="Hu Y."/>
            <person name="Lu G."/>
            <person name="Yang C."/>
            <person name="Chen J."/>
            <person name="Shan C."/>
            <person name="Zhang L."/>
            <person name="Zhou Y."/>
            <person name="Wang L."/>
            <person name="Guo W."/>
            <person name="Bai Y."/>
            <person name="Ruan J."/>
            <person name="Shangguan X."/>
            <person name="Mao Y."/>
            <person name="Jiang J."/>
            <person name="Zhu Y."/>
            <person name="Lei J."/>
            <person name="Kang H."/>
            <person name="Chen S."/>
            <person name="He X."/>
            <person name="Wang R."/>
            <person name="Wang Y."/>
            <person name="Chen J."/>
            <person name="Wang L."/>
            <person name="Yu S."/>
            <person name="Wang B."/>
            <person name="Wei J."/>
            <person name="Song S."/>
            <person name="Lu X."/>
            <person name="Gao Z."/>
            <person name="Gu W."/>
            <person name="Deng X."/>
            <person name="Ma D."/>
            <person name="Wang S."/>
            <person name="Liang W."/>
            <person name="Fang L."/>
            <person name="Cai C."/>
            <person name="Zhu X."/>
            <person name="Zhou B."/>
            <person name="Zhang Y."/>
            <person name="Chen Z."/>
            <person name="Xu S."/>
            <person name="Zhu R."/>
            <person name="Wang S."/>
            <person name="Zhang T."/>
            <person name="Zhao G."/>
        </authorList>
    </citation>
    <scope>NUCLEOTIDE SEQUENCE [LARGE SCALE GENOMIC DNA]</scope>
    <source>
        <strain evidence="2">cv. Xinhai21</strain>
        <tissue evidence="1">Leaf</tissue>
    </source>
</reference>
<dbReference type="AlphaFoldDB" id="A0A2P5XUZ8"/>
<dbReference type="EMBL" id="KZ664174">
    <property type="protein sequence ID" value="PPS07170.1"/>
    <property type="molecule type" value="Genomic_DNA"/>
</dbReference>
<organism evidence="1 2">
    <name type="scientific">Gossypium barbadense</name>
    <name type="common">Sea Island cotton</name>
    <name type="synonym">Hibiscus barbadensis</name>
    <dbReference type="NCBI Taxonomy" id="3634"/>
    <lineage>
        <taxon>Eukaryota</taxon>
        <taxon>Viridiplantae</taxon>
        <taxon>Streptophyta</taxon>
        <taxon>Embryophyta</taxon>
        <taxon>Tracheophyta</taxon>
        <taxon>Spermatophyta</taxon>
        <taxon>Magnoliopsida</taxon>
        <taxon>eudicotyledons</taxon>
        <taxon>Gunneridae</taxon>
        <taxon>Pentapetalae</taxon>
        <taxon>rosids</taxon>
        <taxon>malvids</taxon>
        <taxon>Malvales</taxon>
        <taxon>Malvaceae</taxon>
        <taxon>Malvoideae</taxon>
        <taxon>Gossypium</taxon>
    </lineage>
</organism>
<accession>A0A2P5XUZ8</accession>
<proteinExistence type="predicted"/>
<dbReference type="Proteomes" id="UP000239757">
    <property type="component" value="Unassembled WGS sequence"/>
</dbReference>
<protein>
    <submittedName>
        <fullName evidence="1">Uncharacterized protein</fullName>
    </submittedName>
</protein>
<evidence type="ECO:0000313" key="2">
    <source>
        <dbReference type="Proteomes" id="UP000239757"/>
    </source>
</evidence>
<name>A0A2P5XUZ8_GOSBA</name>
<gene>
    <name evidence="1" type="ORF">GOBAR_AA13473</name>
</gene>
<evidence type="ECO:0000313" key="1">
    <source>
        <dbReference type="EMBL" id="PPS07170.1"/>
    </source>
</evidence>
<sequence>MDMDAIIERAQKFVTDANTRAKVGGSGRKRLGLKGDFKARTKAATVDLSAANEMLLLLRKVPPMSLLPELPLLPPTLREGPTPRAERIYYLAFFQSSLTNFLEAGGLLPNHGGGIWFD</sequence>